<comment type="caution">
    <text evidence="2">The sequence shown here is derived from an EMBL/GenBank/DDBJ whole genome shotgun (WGS) entry which is preliminary data.</text>
</comment>
<proteinExistence type="predicted"/>
<reference evidence="2 3" key="1">
    <citation type="journal article" date="2017" name="BMC Genomics">
        <title>Genome sequencing of 39 Akkermansia muciniphila isolates reveals its population structure, genomic and functional diverisity, and global distribution in mammalian gut microbiotas.</title>
        <authorList>
            <person name="Guo X."/>
            <person name="Li S."/>
            <person name="Zhang J."/>
            <person name="Wu F."/>
            <person name="Li X."/>
            <person name="Wu D."/>
            <person name="Zhang M."/>
            <person name="Ou Z."/>
            <person name="Jie Z."/>
            <person name="Yan Q."/>
            <person name="Li P."/>
            <person name="Yi J."/>
            <person name="Peng Y."/>
        </authorList>
    </citation>
    <scope>NUCLEOTIDE SEQUENCE [LARGE SCALE GENOMIC DNA]</scope>
    <source>
        <strain evidence="2 3">GP24</strain>
    </source>
</reference>
<sequence length="69" mass="7891">MSLLFQAHESLLPGQEKRVGWDWIEGRPFPASPESKFPGKLYLPGNEKNNQGNSRFERGGFFIAWADRP</sequence>
<evidence type="ECO:0000313" key="3">
    <source>
        <dbReference type="Proteomes" id="UP000236000"/>
    </source>
</evidence>
<evidence type="ECO:0000313" key="2">
    <source>
        <dbReference type="EMBL" id="PNC17295.1"/>
    </source>
</evidence>
<dbReference type="EMBL" id="PJKA01000013">
    <property type="protein sequence ID" value="PNC17295.1"/>
    <property type="molecule type" value="Genomic_DNA"/>
</dbReference>
<organism evidence="2 3">
    <name type="scientific">Akkermansia muciniphila</name>
    <dbReference type="NCBI Taxonomy" id="239935"/>
    <lineage>
        <taxon>Bacteria</taxon>
        <taxon>Pseudomonadati</taxon>
        <taxon>Verrucomicrobiota</taxon>
        <taxon>Verrucomicrobiia</taxon>
        <taxon>Verrucomicrobiales</taxon>
        <taxon>Akkermansiaceae</taxon>
        <taxon>Akkermansia</taxon>
    </lineage>
</organism>
<accession>A0A2N8HBS0</accession>
<name>A0A2N8HBS0_9BACT</name>
<evidence type="ECO:0000256" key="1">
    <source>
        <dbReference type="SAM" id="MobiDB-lite"/>
    </source>
</evidence>
<dbReference type="AlphaFoldDB" id="A0A2N8HBS0"/>
<feature type="region of interest" description="Disordered" evidence="1">
    <location>
        <begin position="35"/>
        <end position="55"/>
    </location>
</feature>
<gene>
    <name evidence="2" type="ORF">CXU22_11820</name>
</gene>
<dbReference type="Proteomes" id="UP000236000">
    <property type="component" value="Unassembled WGS sequence"/>
</dbReference>
<protein>
    <submittedName>
        <fullName evidence="2">Uncharacterized protein</fullName>
    </submittedName>
</protein>